<evidence type="ECO:0000313" key="3">
    <source>
        <dbReference type="EMBL" id="EMD30659.1"/>
    </source>
</evidence>
<dbReference type="AlphaFoldDB" id="M2P5Y2"/>
<accession>M2P5Y2</accession>
<dbReference type="Proteomes" id="UP000016930">
    <property type="component" value="Unassembled WGS sequence"/>
</dbReference>
<name>M2P5Y2_CERS8</name>
<feature type="compositionally biased region" description="Low complexity" evidence="1">
    <location>
        <begin position="330"/>
        <end position="341"/>
    </location>
</feature>
<feature type="compositionally biased region" description="Basic and acidic residues" evidence="1">
    <location>
        <begin position="233"/>
        <end position="249"/>
    </location>
</feature>
<feature type="compositionally biased region" description="Low complexity" evidence="1">
    <location>
        <begin position="452"/>
        <end position="482"/>
    </location>
</feature>
<proteinExistence type="predicted"/>
<evidence type="ECO:0000259" key="2">
    <source>
        <dbReference type="Pfam" id="PF03732"/>
    </source>
</evidence>
<dbReference type="HOGENOM" id="CLU_396682_0_0_1"/>
<feature type="domain" description="Retrotransposon gag" evidence="2">
    <location>
        <begin position="563"/>
        <end position="652"/>
    </location>
</feature>
<evidence type="ECO:0000313" key="4">
    <source>
        <dbReference type="Proteomes" id="UP000016930"/>
    </source>
</evidence>
<feature type="region of interest" description="Disordered" evidence="1">
    <location>
        <begin position="118"/>
        <end position="531"/>
    </location>
</feature>
<feature type="region of interest" description="Disordered" evidence="1">
    <location>
        <begin position="1"/>
        <end position="97"/>
    </location>
</feature>
<feature type="non-terminal residue" evidence="3">
    <location>
        <position position="695"/>
    </location>
</feature>
<feature type="compositionally biased region" description="Basic residues" evidence="1">
    <location>
        <begin position="354"/>
        <end position="364"/>
    </location>
</feature>
<feature type="compositionally biased region" description="Acidic residues" evidence="1">
    <location>
        <begin position="257"/>
        <end position="267"/>
    </location>
</feature>
<organism evidence="3 4">
    <name type="scientific">Ceriporiopsis subvermispora (strain B)</name>
    <name type="common">White-rot fungus</name>
    <name type="synonym">Gelatoporia subvermispora</name>
    <dbReference type="NCBI Taxonomy" id="914234"/>
    <lineage>
        <taxon>Eukaryota</taxon>
        <taxon>Fungi</taxon>
        <taxon>Dikarya</taxon>
        <taxon>Basidiomycota</taxon>
        <taxon>Agaricomycotina</taxon>
        <taxon>Agaricomycetes</taxon>
        <taxon>Polyporales</taxon>
        <taxon>Gelatoporiaceae</taxon>
        <taxon>Gelatoporia</taxon>
    </lineage>
</organism>
<feature type="compositionally biased region" description="Basic and acidic residues" evidence="1">
    <location>
        <begin position="201"/>
        <end position="216"/>
    </location>
</feature>
<evidence type="ECO:0000256" key="1">
    <source>
        <dbReference type="SAM" id="MobiDB-lite"/>
    </source>
</evidence>
<feature type="compositionally biased region" description="Polar residues" evidence="1">
    <location>
        <begin position="154"/>
        <end position="167"/>
    </location>
</feature>
<dbReference type="EMBL" id="KB445911">
    <property type="protein sequence ID" value="EMD30659.1"/>
    <property type="molecule type" value="Genomic_DNA"/>
</dbReference>
<feature type="compositionally biased region" description="Basic residues" evidence="1">
    <location>
        <begin position="312"/>
        <end position="329"/>
    </location>
</feature>
<feature type="compositionally biased region" description="Basic and acidic residues" evidence="1">
    <location>
        <begin position="31"/>
        <end position="42"/>
    </location>
</feature>
<dbReference type="InterPro" id="IPR005162">
    <property type="entry name" value="Retrotrans_gag_dom"/>
</dbReference>
<protein>
    <recommendedName>
        <fullName evidence="2">Retrotransposon gag domain-containing protein</fullName>
    </recommendedName>
</protein>
<reference evidence="3 4" key="1">
    <citation type="journal article" date="2012" name="Proc. Natl. Acad. Sci. U.S.A.">
        <title>Comparative genomics of Ceriporiopsis subvermispora and Phanerochaete chrysosporium provide insight into selective ligninolysis.</title>
        <authorList>
            <person name="Fernandez-Fueyo E."/>
            <person name="Ruiz-Duenas F.J."/>
            <person name="Ferreira P."/>
            <person name="Floudas D."/>
            <person name="Hibbett D.S."/>
            <person name="Canessa P."/>
            <person name="Larrondo L.F."/>
            <person name="James T.Y."/>
            <person name="Seelenfreund D."/>
            <person name="Lobos S."/>
            <person name="Polanco R."/>
            <person name="Tello M."/>
            <person name="Honda Y."/>
            <person name="Watanabe T."/>
            <person name="Watanabe T."/>
            <person name="Ryu J.S."/>
            <person name="Kubicek C.P."/>
            <person name="Schmoll M."/>
            <person name="Gaskell J."/>
            <person name="Hammel K.E."/>
            <person name="St John F.J."/>
            <person name="Vanden Wymelenberg A."/>
            <person name="Sabat G."/>
            <person name="Splinter BonDurant S."/>
            <person name="Syed K."/>
            <person name="Yadav J.S."/>
            <person name="Doddapaneni H."/>
            <person name="Subramanian V."/>
            <person name="Lavin J.L."/>
            <person name="Oguiza J.A."/>
            <person name="Perez G."/>
            <person name="Pisabarro A.G."/>
            <person name="Ramirez L."/>
            <person name="Santoyo F."/>
            <person name="Master E."/>
            <person name="Coutinho P.M."/>
            <person name="Henrissat B."/>
            <person name="Lombard V."/>
            <person name="Magnuson J.K."/>
            <person name="Kuees U."/>
            <person name="Hori C."/>
            <person name="Igarashi K."/>
            <person name="Samejima M."/>
            <person name="Held B.W."/>
            <person name="Barry K.W."/>
            <person name="LaButti K.M."/>
            <person name="Lapidus A."/>
            <person name="Lindquist E.A."/>
            <person name="Lucas S.M."/>
            <person name="Riley R."/>
            <person name="Salamov A.A."/>
            <person name="Hoffmeister D."/>
            <person name="Schwenk D."/>
            <person name="Hadar Y."/>
            <person name="Yarden O."/>
            <person name="de Vries R.P."/>
            <person name="Wiebenga A."/>
            <person name="Stenlid J."/>
            <person name="Eastwood D."/>
            <person name="Grigoriev I.V."/>
            <person name="Berka R.M."/>
            <person name="Blanchette R.A."/>
            <person name="Kersten P."/>
            <person name="Martinez A.T."/>
            <person name="Vicuna R."/>
            <person name="Cullen D."/>
        </authorList>
    </citation>
    <scope>NUCLEOTIDE SEQUENCE [LARGE SCALE GENOMIC DNA]</scope>
    <source>
        <strain evidence="3 4">B</strain>
    </source>
</reference>
<feature type="compositionally biased region" description="Basic and acidic residues" evidence="1">
    <location>
        <begin position="521"/>
        <end position="531"/>
    </location>
</feature>
<feature type="compositionally biased region" description="Polar residues" evidence="1">
    <location>
        <begin position="15"/>
        <end position="29"/>
    </location>
</feature>
<dbReference type="OrthoDB" id="2796815at2759"/>
<feature type="compositionally biased region" description="Basic and acidic residues" evidence="1">
    <location>
        <begin position="375"/>
        <end position="387"/>
    </location>
</feature>
<feature type="compositionally biased region" description="Basic residues" evidence="1">
    <location>
        <begin position="483"/>
        <end position="520"/>
    </location>
</feature>
<dbReference type="STRING" id="914234.M2P5Y2"/>
<gene>
    <name evidence="3" type="ORF">CERSUDRAFT_101124</name>
</gene>
<sequence length="695" mass="77090">MATGYNLRSRRGTVTAANSQIPGAFQSTPRPEADARRNREASDSDTESIGSAVSAVDSGPPQGTDVAVGVPSVSALTEEPRSGQSRSRSDEADISSLTDLSSMLNSLKLEEESIVLVSPEPERARGGGTTDSRARRGRRSLSFDAAQLRRPEWSTPTLGTGDTQPEAQQPAVITAAIIEPAGPTRTKTAYVEDAPDDSEDESRGEGPSRWKGKTVDARNWGAVGIPEEELDPEAQRRALEEFSQGKKPSEGAPPSSSEDDNPEDLSEDALRQAVKLWKKQQKKLASSRTSKDTRDQSGDQGSGAHHSDVPKRRDRGRSHTRLRGSKKARPSSGSASSSSSSVTDSDYEPEPPRKRNRGFPRRRSPSSDSSPPRLRQRERARGLDTLRDAGSLVDHAMAQPGEILLGRPTQRSHQQGAPIRPANQIEPTSYLGRALQGVGAQGGAAGPPDEPSSSSSSSSRSSSTGREDSSSSSSSSSSSTTPRPRHRRRRSRSRRRNRRSRRRHRRRASRASRSRSHPHLKPREPDTYDGRTDVNIFHKFIQQATDYVDGYALPQWRQVSTLSYFLKDKAYEFYVNTVSRNPRNWTLRRFFIELFNYCFPIDFRSRMRDRLDRFRQGDRSVLDYVHQLETLMLSAGVLTEQDRVDRLWKGFRPSIQSGLFLHHLTPTSSAWDEIVTAAQFIEMAEKAASESRMSE</sequence>
<dbReference type="Pfam" id="PF03732">
    <property type="entry name" value="Retrotrans_gag"/>
    <property type="match status" value="1"/>
</dbReference>
<keyword evidence="4" id="KW-1185">Reference proteome</keyword>